<dbReference type="PROSITE" id="PS00187">
    <property type="entry name" value="TPP_ENZYMES"/>
    <property type="match status" value="1"/>
</dbReference>
<dbReference type="SUPFAM" id="SSF52467">
    <property type="entry name" value="DHS-like NAD/FAD-binding domain"/>
    <property type="match status" value="1"/>
</dbReference>
<dbReference type="InterPro" id="IPR000399">
    <property type="entry name" value="TPP-bd_CS"/>
</dbReference>
<dbReference type="GO" id="GO:0009097">
    <property type="term" value="P:isoleucine biosynthetic process"/>
    <property type="evidence" value="ECO:0007669"/>
    <property type="project" value="TreeGrafter"/>
</dbReference>
<evidence type="ECO:0000256" key="4">
    <source>
        <dbReference type="RuleBase" id="RU362132"/>
    </source>
</evidence>
<dbReference type="Gene3D" id="3.40.50.970">
    <property type="match status" value="2"/>
</dbReference>
<evidence type="ECO:0000259" key="5">
    <source>
        <dbReference type="Pfam" id="PF00205"/>
    </source>
</evidence>
<dbReference type="InterPro" id="IPR029035">
    <property type="entry name" value="DHS-like_NAD/FAD-binding_dom"/>
</dbReference>
<feature type="domain" description="Thiamine pyrophosphate enzyme TPP-binding" evidence="6">
    <location>
        <begin position="382"/>
        <end position="528"/>
    </location>
</feature>
<dbReference type="InterPro" id="IPR011766">
    <property type="entry name" value="TPP_enzyme_TPP-bd"/>
</dbReference>
<dbReference type="NCBIfam" id="NF004807">
    <property type="entry name" value="PRK06154.1"/>
    <property type="match status" value="1"/>
</dbReference>
<evidence type="ECO:0000256" key="1">
    <source>
        <dbReference type="ARBA" id="ARBA00001964"/>
    </source>
</evidence>
<keyword evidence="3 4" id="KW-0786">Thiamine pyrophosphate</keyword>
<sequence length="541" mass="58199">MNVYQAVVEILKREGTEFLSCFPANPLIDYAAAGDIRPILARTERTVINIADGFSRIHNGNRIGVCCMQAGPGIENAFAGVAQAYADSVPVLILPGQGGVSRTDVPPEFDASHNYQHVTKWVARINIPERAPEMLRRAYQMLRSGTPGPVMLELPSDVGSAEFGDSVDYEPVRPVRYGPDPADVDRAAELLLAAQRPVIQSGQGVLYAEATDELVELAELLQAPVMTTLPGKSSFPEDHPLSLGCGTYTGPAQVKHMLAQADCLFGVGTSFTRTFLSTPIPPGKTVIHAALDERDLNKDMVLDQALMGDAKLVLQALLAAIKARGTATEKDSAGEVRELRSAWEEEWGPKLNSDETPINPYRVIHDLQQAVDVSNTIVTADSGNPRDQISPFYMTCKPNTYIGWGKSTQLGYSLGLAIGAKLAAPEKLVVNFVGDAAMGMCGMDIETSVRSKVPILTLLINNSAMGGYEKHLPVATEKYGTKFLSGEYADLAASLGAWSVKVTDPADIIPAIKDAAEQNAAGRTALVECITCEERQFSLVR</sequence>
<evidence type="ECO:0000313" key="8">
    <source>
        <dbReference type="EMBL" id="MYD90021.1"/>
    </source>
</evidence>
<dbReference type="GO" id="GO:0005948">
    <property type="term" value="C:acetolactate synthase complex"/>
    <property type="evidence" value="ECO:0007669"/>
    <property type="project" value="TreeGrafter"/>
</dbReference>
<dbReference type="InterPro" id="IPR029061">
    <property type="entry name" value="THDP-binding"/>
</dbReference>
<comment type="caution">
    <text evidence="8">The sequence shown here is derived from an EMBL/GenBank/DDBJ whole genome shotgun (WGS) entry which is preliminary data.</text>
</comment>
<feature type="domain" description="Thiamine pyrophosphate enzyme central" evidence="5">
    <location>
        <begin position="184"/>
        <end position="317"/>
    </location>
</feature>
<dbReference type="CDD" id="cd07035">
    <property type="entry name" value="TPP_PYR_POX_like"/>
    <property type="match status" value="1"/>
</dbReference>
<dbReference type="Pfam" id="PF02775">
    <property type="entry name" value="TPP_enzyme_C"/>
    <property type="match status" value="1"/>
</dbReference>
<dbReference type="GO" id="GO:0000287">
    <property type="term" value="F:magnesium ion binding"/>
    <property type="evidence" value="ECO:0007669"/>
    <property type="project" value="InterPro"/>
</dbReference>
<dbReference type="Pfam" id="PF02776">
    <property type="entry name" value="TPP_enzyme_N"/>
    <property type="match status" value="1"/>
</dbReference>
<reference evidence="8" key="1">
    <citation type="submission" date="2019-09" db="EMBL/GenBank/DDBJ databases">
        <title>Characterisation of the sponge microbiome using genome-centric metagenomics.</title>
        <authorList>
            <person name="Engelberts J.P."/>
            <person name="Robbins S.J."/>
            <person name="De Goeij J.M."/>
            <person name="Aranda M."/>
            <person name="Bell S.C."/>
            <person name="Webster N.S."/>
        </authorList>
    </citation>
    <scope>NUCLEOTIDE SEQUENCE</scope>
    <source>
        <strain evidence="8">SB0662_bin_9</strain>
    </source>
</reference>
<evidence type="ECO:0000256" key="2">
    <source>
        <dbReference type="ARBA" id="ARBA00007812"/>
    </source>
</evidence>
<protein>
    <submittedName>
        <fullName evidence="8">Thiamine pyrophosphate-requiring protein</fullName>
    </submittedName>
</protein>
<dbReference type="GO" id="GO:0030976">
    <property type="term" value="F:thiamine pyrophosphate binding"/>
    <property type="evidence" value="ECO:0007669"/>
    <property type="project" value="InterPro"/>
</dbReference>
<evidence type="ECO:0000259" key="6">
    <source>
        <dbReference type="Pfam" id="PF02775"/>
    </source>
</evidence>
<name>A0A6B1DS49_9CHLR</name>
<evidence type="ECO:0000256" key="3">
    <source>
        <dbReference type="ARBA" id="ARBA00023052"/>
    </source>
</evidence>
<evidence type="ECO:0000259" key="7">
    <source>
        <dbReference type="Pfam" id="PF02776"/>
    </source>
</evidence>
<proteinExistence type="inferred from homology"/>
<dbReference type="AlphaFoldDB" id="A0A6B1DS49"/>
<dbReference type="EMBL" id="VXPY01000041">
    <property type="protein sequence ID" value="MYD90021.1"/>
    <property type="molecule type" value="Genomic_DNA"/>
</dbReference>
<dbReference type="GO" id="GO:0009099">
    <property type="term" value="P:L-valine biosynthetic process"/>
    <property type="evidence" value="ECO:0007669"/>
    <property type="project" value="TreeGrafter"/>
</dbReference>
<gene>
    <name evidence="8" type="ORF">F4Y08_06740</name>
</gene>
<dbReference type="InterPro" id="IPR045229">
    <property type="entry name" value="TPP_enz"/>
</dbReference>
<comment type="cofactor">
    <cofactor evidence="1">
        <name>thiamine diphosphate</name>
        <dbReference type="ChEBI" id="CHEBI:58937"/>
    </cofactor>
</comment>
<dbReference type="Gene3D" id="3.40.50.1220">
    <property type="entry name" value="TPP-binding domain"/>
    <property type="match status" value="1"/>
</dbReference>
<organism evidence="8">
    <name type="scientific">Caldilineaceae bacterium SB0662_bin_9</name>
    <dbReference type="NCBI Taxonomy" id="2605258"/>
    <lineage>
        <taxon>Bacteria</taxon>
        <taxon>Bacillati</taxon>
        <taxon>Chloroflexota</taxon>
        <taxon>Caldilineae</taxon>
        <taxon>Caldilineales</taxon>
        <taxon>Caldilineaceae</taxon>
    </lineage>
</organism>
<dbReference type="InterPro" id="IPR012000">
    <property type="entry name" value="Thiamin_PyroP_enz_cen_dom"/>
</dbReference>
<dbReference type="SUPFAM" id="SSF52518">
    <property type="entry name" value="Thiamin diphosphate-binding fold (THDP-binding)"/>
    <property type="match status" value="2"/>
</dbReference>
<accession>A0A6B1DS49</accession>
<dbReference type="GO" id="GO:0003984">
    <property type="term" value="F:acetolactate synthase activity"/>
    <property type="evidence" value="ECO:0007669"/>
    <property type="project" value="TreeGrafter"/>
</dbReference>
<dbReference type="InterPro" id="IPR012001">
    <property type="entry name" value="Thiamin_PyroP_enz_TPP-bd_dom"/>
</dbReference>
<feature type="domain" description="Thiamine pyrophosphate enzyme N-terminal TPP-binding" evidence="7">
    <location>
        <begin position="1"/>
        <end position="104"/>
    </location>
</feature>
<dbReference type="GO" id="GO:0050660">
    <property type="term" value="F:flavin adenine dinucleotide binding"/>
    <property type="evidence" value="ECO:0007669"/>
    <property type="project" value="TreeGrafter"/>
</dbReference>
<dbReference type="PANTHER" id="PTHR18968">
    <property type="entry name" value="THIAMINE PYROPHOSPHATE ENZYMES"/>
    <property type="match status" value="1"/>
</dbReference>
<dbReference type="Pfam" id="PF00205">
    <property type="entry name" value="TPP_enzyme_M"/>
    <property type="match status" value="1"/>
</dbReference>
<dbReference type="PANTHER" id="PTHR18968:SF13">
    <property type="entry name" value="ACETOLACTATE SYNTHASE CATALYTIC SUBUNIT, MITOCHONDRIAL"/>
    <property type="match status" value="1"/>
</dbReference>
<comment type="similarity">
    <text evidence="2 4">Belongs to the TPP enzyme family.</text>
</comment>